<sequence length="511" mass="55913">MSADSNTNHSSLSTKRRDIPLFGPDGRPHIEDIQQGLAPHCWLEAALGSIAKVDPAAMIDMLHDEKDEAGHVTVRLFLEDGTETSVQVEKMVVMERLKVGDSATSWVQILQDSINTLHQKEHPSSDPVHRDGDIPEYAYHAIYGRRAYRIELDTMGLRAAGTVPTTLCTNLTEGQIPSNHCYTDLAITASSQLFYALASLSFFLHQVSSEILGCEDVGCPRIEGSDDFLHACKAADSTLFAVGVATVESKISDKPISWTVGIEELPDNPQQNTAFSFNRNFYLDTQPSLDLAQEKSFGGCALIFEGLSSALQFSNTSTPKDWNCPNVMGNQCVDAILNHAKQGFADVDKHADTTTCEDLAVALRDTGAPESCQKIADPESWGKITAKQLVGSHSPSALDQTNCHPTAEKDYDISLVSSHQRHSSMEYRDIKDVLKEVSPLMTFFYALNQPNSTADSGILSGPEASLSCLRAVTYKGYELYGEEKSQSLAGNLKTGMIFPLLALYLSIFMFL</sequence>
<dbReference type="AlphaFoldDB" id="A0A2B7YSW6"/>
<dbReference type="STRING" id="1447883.A0A2B7YSW6"/>
<dbReference type="EMBL" id="PDNA01000009">
    <property type="protein sequence ID" value="PGH27134.1"/>
    <property type="molecule type" value="Genomic_DNA"/>
</dbReference>
<feature type="region of interest" description="Disordered" evidence="1">
    <location>
        <begin position="1"/>
        <end position="21"/>
    </location>
</feature>
<comment type="caution">
    <text evidence="2">The sequence shown here is derived from an EMBL/GenBank/DDBJ whole genome shotgun (WGS) entry which is preliminary data.</text>
</comment>
<protein>
    <recommendedName>
        <fullName evidence="4">Calpain catalytic domain-containing protein</fullName>
    </recommendedName>
</protein>
<accession>A0A2B7YSW6</accession>
<proteinExistence type="predicted"/>
<evidence type="ECO:0000256" key="1">
    <source>
        <dbReference type="SAM" id="MobiDB-lite"/>
    </source>
</evidence>
<gene>
    <name evidence="2" type="ORF">AJ80_01090</name>
</gene>
<name>A0A2B7YSW6_POLH7</name>
<evidence type="ECO:0000313" key="3">
    <source>
        <dbReference type="Proteomes" id="UP000224634"/>
    </source>
</evidence>
<dbReference type="Proteomes" id="UP000224634">
    <property type="component" value="Unassembled WGS sequence"/>
</dbReference>
<dbReference type="InterPro" id="IPR038765">
    <property type="entry name" value="Papain-like_cys_pep_sf"/>
</dbReference>
<evidence type="ECO:0008006" key="4">
    <source>
        <dbReference type="Google" id="ProtNLM"/>
    </source>
</evidence>
<feature type="compositionally biased region" description="Polar residues" evidence="1">
    <location>
        <begin position="1"/>
        <end position="13"/>
    </location>
</feature>
<dbReference type="OrthoDB" id="4171120at2759"/>
<reference evidence="2 3" key="1">
    <citation type="submission" date="2017-10" db="EMBL/GenBank/DDBJ databases">
        <title>Comparative genomics in systemic dimorphic fungi from Ajellomycetaceae.</title>
        <authorList>
            <person name="Munoz J.F."/>
            <person name="Mcewen J.G."/>
            <person name="Clay O.K."/>
            <person name="Cuomo C.A."/>
        </authorList>
    </citation>
    <scope>NUCLEOTIDE SEQUENCE [LARGE SCALE GENOMIC DNA]</scope>
    <source>
        <strain evidence="2 3">UAMH7299</strain>
    </source>
</reference>
<keyword evidence="3" id="KW-1185">Reference proteome</keyword>
<organism evidence="2 3">
    <name type="scientific">Polytolypa hystricis (strain UAMH7299)</name>
    <dbReference type="NCBI Taxonomy" id="1447883"/>
    <lineage>
        <taxon>Eukaryota</taxon>
        <taxon>Fungi</taxon>
        <taxon>Dikarya</taxon>
        <taxon>Ascomycota</taxon>
        <taxon>Pezizomycotina</taxon>
        <taxon>Eurotiomycetes</taxon>
        <taxon>Eurotiomycetidae</taxon>
        <taxon>Onygenales</taxon>
        <taxon>Onygenales incertae sedis</taxon>
        <taxon>Polytolypa</taxon>
    </lineage>
</organism>
<dbReference type="SUPFAM" id="SSF54001">
    <property type="entry name" value="Cysteine proteinases"/>
    <property type="match status" value="1"/>
</dbReference>
<evidence type="ECO:0000313" key="2">
    <source>
        <dbReference type="EMBL" id="PGH27134.1"/>
    </source>
</evidence>